<accession>A0A937FTY2</accession>
<feature type="domain" description="Glycosyltransferase subfamily 4-like N-terminal" evidence="2">
    <location>
        <begin position="26"/>
        <end position="174"/>
    </location>
</feature>
<dbReference type="CDD" id="cd03808">
    <property type="entry name" value="GT4_CapM-like"/>
    <property type="match status" value="1"/>
</dbReference>
<proteinExistence type="predicted"/>
<evidence type="ECO:0000259" key="2">
    <source>
        <dbReference type="Pfam" id="PF13579"/>
    </source>
</evidence>
<dbReference type="PANTHER" id="PTHR12526">
    <property type="entry name" value="GLYCOSYLTRANSFERASE"/>
    <property type="match status" value="1"/>
</dbReference>
<sequence length="389" mass="44232">MEPKVKLLRITTVPVSLNVLLRGQLAYVRSKGFDVITASAGGEEIDELVKREGVAHHIIPLTRKITPYQDFVSLWKLVAFIKKEKIQIVHSHTPKAGLIAMLAARIAGVRYRLHTVAGMPLMEASGIKRILLKFTEKVTYWCSTRVYPNSYRLMDFIKTEISNSQNKFHVIANGSSNGIDTVYFRSTKSIVQQSELIKEQLGLSKNDFVLTFIGRIVSDKGINELVEAFITLQKECSRSIKLLLVGPYENDLNPIYRTTKESINDHPDIISVGFQEDVRPYFALTDLFVFPSYREGFPNVVLQSCAMGVPCIVSDINGCNEIIRHKETGLLVPAKDVNCLKKAMEEMIDNEELRNKFAEKGRKNVVLHYDQKYVWDQIITEYRSMIKDV</sequence>
<organism evidence="3 4">
    <name type="scientific">Fulvivirga marina</name>
    <dbReference type="NCBI Taxonomy" id="2494733"/>
    <lineage>
        <taxon>Bacteria</taxon>
        <taxon>Pseudomonadati</taxon>
        <taxon>Bacteroidota</taxon>
        <taxon>Cytophagia</taxon>
        <taxon>Cytophagales</taxon>
        <taxon>Fulvivirgaceae</taxon>
        <taxon>Fulvivirga</taxon>
    </lineage>
</organism>
<name>A0A937FTY2_9BACT</name>
<keyword evidence="4" id="KW-1185">Reference proteome</keyword>
<dbReference type="AlphaFoldDB" id="A0A937FTY2"/>
<dbReference type="RefSeq" id="WP_202854313.1">
    <property type="nucleotide sequence ID" value="NZ_JAEUGD010000001.1"/>
</dbReference>
<gene>
    <name evidence="3" type="ORF">JMN32_00520</name>
</gene>
<dbReference type="Pfam" id="PF13579">
    <property type="entry name" value="Glyco_trans_4_4"/>
    <property type="match status" value="1"/>
</dbReference>
<protein>
    <submittedName>
        <fullName evidence="3">Glycosyltransferase family 4 protein</fullName>
    </submittedName>
</protein>
<dbReference type="PANTHER" id="PTHR12526:SF630">
    <property type="entry name" value="GLYCOSYLTRANSFERASE"/>
    <property type="match status" value="1"/>
</dbReference>
<evidence type="ECO:0000313" key="3">
    <source>
        <dbReference type="EMBL" id="MBL6444772.1"/>
    </source>
</evidence>
<evidence type="ECO:0000259" key="1">
    <source>
        <dbReference type="Pfam" id="PF00534"/>
    </source>
</evidence>
<dbReference type="SUPFAM" id="SSF53756">
    <property type="entry name" value="UDP-Glycosyltransferase/glycogen phosphorylase"/>
    <property type="match status" value="1"/>
</dbReference>
<comment type="caution">
    <text evidence="3">The sequence shown here is derived from an EMBL/GenBank/DDBJ whole genome shotgun (WGS) entry which is preliminary data.</text>
</comment>
<dbReference type="InterPro" id="IPR028098">
    <property type="entry name" value="Glyco_trans_4-like_N"/>
</dbReference>
<dbReference type="Pfam" id="PF00534">
    <property type="entry name" value="Glycos_transf_1"/>
    <property type="match status" value="1"/>
</dbReference>
<evidence type="ECO:0000313" key="4">
    <source>
        <dbReference type="Proteomes" id="UP000614216"/>
    </source>
</evidence>
<dbReference type="GO" id="GO:0016757">
    <property type="term" value="F:glycosyltransferase activity"/>
    <property type="evidence" value="ECO:0007669"/>
    <property type="project" value="InterPro"/>
</dbReference>
<dbReference type="Gene3D" id="3.40.50.2000">
    <property type="entry name" value="Glycogen Phosphorylase B"/>
    <property type="match status" value="2"/>
</dbReference>
<dbReference type="InterPro" id="IPR001296">
    <property type="entry name" value="Glyco_trans_1"/>
</dbReference>
<dbReference type="EMBL" id="JAEUGD010000001">
    <property type="protein sequence ID" value="MBL6444772.1"/>
    <property type="molecule type" value="Genomic_DNA"/>
</dbReference>
<dbReference type="Proteomes" id="UP000614216">
    <property type="component" value="Unassembled WGS sequence"/>
</dbReference>
<feature type="domain" description="Glycosyl transferase family 1" evidence="1">
    <location>
        <begin position="195"/>
        <end position="363"/>
    </location>
</feature>
<reference evidence="3" key="1">
    <citation type="submission" date="2021-01" db="EMBL/GenBank/DDBJ databases">
        <title>Fulvivirga kasyanovii gen. nov., sp nov., a novel member of the phylum Bacteroidetes isolated from seawater in a mussel farm.</title>
        <authorList>
            <person name="Zhao L.-H."/>
            <person name="Wang Z.-J."/>
        </authorList>
    </citation>
    <scope>NUCLEOTIDE SEQUENCE</scope>
    <source>
        <strain evidence="3">29W222</strain>
    </source>
</reference>